<dbReference type="SUPFAM" id="SSF56672">
    <property type="entry name" value="DNA/RNA polymerases"/>
    <property type="match status" value="1"/>
</dbReference>
<keyword evidence="2" id="KW-0695">RNA-directed DNA polymerase</keyword>
<evidence type="ECO:0000259" key="1">
    <source>
        <dbReference type="PROSITE" id="PS50878"/>
    </source>
</evidence>
<protein>
    <submittedName>
        <fullName evidence="2">RNA-directed DNA polymerase (Reverse transcriptase)</fullName>
    </submittedName>
</protein>
<reference evidence="2" key="2">
    <citation type="submission" date="2007-03" db="EMBL/GenBank/DDBJ databases">
        <authorList>
            <consortium name="The International Medicago Genome Annotation Group"/>
        </authorList>
    </citation>
    <scope>NUCLEOTIDE SEQUENCE</scope>
</reference>
<dbReference type="EMBL" id="AC157503">
    <property type="protein sequence ID" value="ABD33126.2"/>
    <property type="molecule type" value="Genomic_DNA"/>
</dbReference>
<keyword evidence="2" id="KW-0548">Nucleotidyltransferase</keyword>
<accession>Q2HS45</accession>
<sequence length="653" mass="75217">MQAVAECLNEEDNQFLIAPFTDEEFRDAIFQMQSDKAPGPDGLNPTFYKRFWTLCGEEVVAACRRWLHEGNLPTALGDTNIVLIPKCDHPRTMRDLRPISLCNVVYKILAKTLANRLQRVLDKCISVEQSGFVAGRTITDNILIALEIIHYLKCKTWGIKGEAALKIDISKTYDRVDWNYLFSIMEKMGFNPIWIKWMRMSVTMVSYHVLVNDDRVGPIYPGRGLRQGDPLSPYLFILCAEGMSTLIKQAERNNILHGVKVCKRAPTVSHLLFADDSFLFFRANENETRALKDILDTYANASDQLINMQKSEIYFSRNVPVTKKNTLSNMLWVSEGIGIRKYLGLPSMIGRSKKSIFNYIKDRIWNRISGLSSKMLSQAGKEVLIKSVAQAIPSYCMSVFLLPHSIADDIEKMLNSFWWGMKNEGRGGIRWMSWERLTMRKEWGGMGFRHIHGFDLAMSGKQCWNFLTNPDAMVSRIFKAKYFTNENFLGASLGHNPSYVWRSIWSSRIFLKTGYQWRIGDGSTTATVSHLIDAQTRSWNEPLIRNNFNLRDVDEILKIPLLHCEQNDAIIWRFDKKGVYSVKNAYRVCVDVLINRDEWKVEGDRNKLWSLPIPPKVKHFMWRLGRDCLPNRQRLNCKGVVCTSNCVICQSYT</sequence>
<dbReference type="GO" id="GO:0003964">
    <property type="term" value="F:RNA-directed DNA polymerase activity"/>
    <property type="evidence" value="ECO:0007669"/>
    <property type="project" value="UniProtKB-KW"/>
</dbReference>
<dbReference type="InterPro" id="IPR052343">
    <property type="entry name" value="Retrotransposon-Effector_Assoc"/>
</dbReference>
<dbReference type="Pfam" id="PF13966">
    <property type="entry name" value="zf-RVT"/>
    <property type="match status" value="1"/>
</dbReference>
<gene>
    <name evidence="2" type="ORF">MtrDRAFT_AC157503g30v2</name>
</gene>
<dbReference type="Pfam" id="PF00078">
    <property type="entry name" value="RVT_1"/>
    <property type="match status" value="1"/>
</dbReference>
<dbReference type="PANTHER" id="PTHR46890:SF48">
    <property type="entry name" value="RNA-DIRECTED DNA POLYMERASE"/>
    <property type="match status" value="1"/>
</dbReference>
<dbReference type="InterPro" id="IPR026960">
    <property type="entry name" value="RVT-Znf"/>
</dbReference>
<dbReference type="InterPro" id="IPR043502">
    <property type="entry name" value="DNA/RNA_pol_sf"/>
</dbReference>
<dbReference type="PROSITE" id="PS50878">
    <property type="entry name" value="RT_POL"/>
    <property type="match status" value="1"/>
</dbReference>
<feature type="domain" description="Reverse transcriptase" evidence="1">
    <location>
        <begin position="65"/>
        <end position="337"/>
    </location>
</feature>
<organism evidence="2">
    <name type="scientific">Medicago truncatula</name>
    <name type="common">Barrel medic</name>
    <name type="synonym">Medicago tribuloides</name>
    <dbReference type="NCBI Taxonomy" id="3880"/>
    <lineage>
        <taxon>Eukaryota</taxon>
        <taxon>Viridiplantae</taxon>
        <taxon>Streptophyta</taxon>
        <taxon>Embryophyta</taxon>
        <taxon>Tracheophyta</taxon>
        <taxon>Spermatophyta</taxon>
        <taxon>Magnoliopsida</taxon>
        <taxon>eudicotyledons</taxon>
        <taxon>Gunneridae</taxon>
        <taxon>Pentapetalae</taxon>
        <taxon>rosids</taxon>
        <taxon>fabids</taxon>
        <taxon>Fabales</taxon>
        <taxon>Fabaceae</taxon>
        <taxon>Papilionoideae</taxon>
        <taxon>50 kb inversion clade</taxon>
        <taxon>NPAAA clade</taxon>
        <taxon>Hologalegina</taxon>
        <taxon>IRL clade</taxon>
        <taxon>Trifolieae</taxon>
        <taxon>Medicago</taxon>
    </lineage>
</organism>
<proteinExistence type="predicted"/>
<keyword evidence="2" id="KW-0808">Transferase</keyword>
<dbReference type="CDD" id="cd01650">
    <property type="entry name" value="RT_nLTR_like"/>
    <property type="match status" value="1"/>
</dbReference>
<evidence type="ECO:0000313" key="2">
    <source>
        <dbReference type="EMBL" id="ABD33126.2"/>
    </source>
</evidence>
<dbReference type="InterPro" id="IPR000477">
    <property type="entry name" value="RT_dom"/>
</dbReference>
<reference evidence="2" key="1">
    <citation type="submission" date="2005-04" db="EMBL/GenBank/DDBJ databases">
        <authorList>
            <person name="Town C.D."/>
        </authorList>
    </citation>
    <scope>NUCLEOTIDE SEQUENCE</scope>
</reference>
<dbReference type="AlphaFoldDB" id="Q2HS45"/>
<dbReference type="PANTHER" id="PTHR46890">
    <property type="entry name" value="NON-LTR RETROLELEMENT REVERSE TRANSCRIPTASE-LIKE PROTEIN-RELATED"/>
    <property type="match status" value="1"/>
</dbReference>
<name>Q2HS45_MEDTR</name>